<name>A0ABD1NJL8_9FABA</name>
<protein>
    <submittedName>
        <fullName evidence="1">Uncharacterized protein</fullName>
    </submittedName>
</protein>
<organism evidence="1 2">
    <name type="scientific">Flemingia macrophylla</name>
    <dbReference type="NCBI Taxonomy" id="520843"/>
    <lineage>
        <taxon>Eukaryota</taxon>
        <taxon>Viridiplantae</taxon>
        <taxon>Streptophyta</taxon>
        <taxon>Embryophyta</taxon>
        <taxon>Tracheophyta</taxon>
        <taxon>Spermatophyta</taxon>
        <taxon>Magnoliopsida</taxon>
        <taxon>eudicotyledons</taxon>
        <taxon>Gunneridae</taxon>
        <taxon>Pentapetalae</taxon>
        <taxon>rosids</taxon>
        <taxon>fabids</taxon>
        <taxon>Fabales</taxon>
        <taxon>Fabaceae</taxon>
        <taxon>Papilionoideae</taxon>
        <taxon>50 kb inversion clade</taxon>
        <taxon>NPAAA clade</taxon>
        <taxon>indigoferoid/millettioid clade</taxon>
        <taxon>Phaseoleae</taxon>
        <taxon>Flemingia</taxon>
    </lineage>
</organism>
<evidence type="ECO:0000313" key="1">
    <source>
        <dbReference type="EMBL" id="KAL2347733.1"/>
    </source>
</evidence>
<keyword evidence="2" id="KW-1185">Reference proteome</keyword>
<evidence type="ECO:0000313" key="2">
    <source>
        <dbReference type="Proteomes" id="UP001603857"/>
    </source>
</evidence>
<sequence>MQFESSVDPDVLIGGEKASSVGMPLLGIEFLLFEPLNSLFVEARRMIIMTLPHGYLFFFFHLV</sequence>
<dbReference type="Proteomes" id="UP001603857">
    <property type="component" value="Unassembled WGS sequence"/>
</dbReference>
<proteinExistence type="predicted"/>
<dbReference type="EMBL" id="JBGMDY010000001">
    <property type="protein sequence ID" value="KAL2347733.1"/>
    <property type="molecule type" value="Genomic_DNA"/>
</dbReference>
<accession>A0ABD1NJL8</accession>
<reference evidence="1 2" key="1">
    <citation type="submission" date="2024-08" db="EMBL/GenBank/DDBJ databases">
        <title>Insights into the chromosomal genome structure of Flemingia macrophylla.</title>
        <authorList>
            <person name="Ding Y."/>
            <person name="Zhao Y."/>
            <person name="Bi W."/>
            <person name="Wu M."/>
            <person name="Zhao G."/>
            <person name="Gong Y."/>
            <person name="Li W."/>
            <person name="Zhang P."/>
        </authorList>
    </citation>
    <scope>NUCLEOTIDE SEQUENCE [LARGE SCALE GENOMIC DNA]</scope>
    <source>
        <strain evidence="1">DYQJB</strain>
        <tissue evidence="1">Leaf</tissue>
    </source>
</reference>
<dbReference type="AlphaFoldDB" id="A0ABD1NJL8"/>
<gene>
    <name evidence="1" type="ORF">Fmac_001733</name>
</gene>
<comment type="caution">
    <text evidence="1">The sequence shown here is derived from an EMBL/GenBank/DDBJ whole genome shotgun (WGS) entry which is preliminary data.</text>
</comment>